<protein>
    <submittedName>
        <fullName evidence="1">Uncharacterized protein</fullName>
    </submittedName>
</protein>
<dbReference type="EMBL" id="MPSH01000009">
    <property type="protein sequence ID" value="PNH33228.1"/>
    <property type="molecule type" value="Genomic_DNA"/>
</dbReference>
<reference evidence="1 2" key="1">
    <citation type="submission" date="2017-12" db="EMBL/GenBank/DDBJ databases">
        <title>Comparative genomics yields insights into virulence evolution of Verticillium dahliae.</title>
        <authorList>
            <person name="Fan R."/>
            <person name="Armitage A.D."/>
            <person name="Cascant-Lopez E."/>
            <person name="Sobczyk M."/>
            <person name="Cockerton H.M."/>
            <person name="Harrison R.J."/>
        </authorList>
    </citation>
    <scope>NUCLEOTIDE SEQUENCE [LARGE SCALE GENOMIC DNA]</scope>
    <source>
        <strain evidence="1 2">12008</strain>
    </source>
</reference>
<comment type="caution">
    <text evidence="1">The sequence shown here is derived from an EMBL/GenBank/DDBJ whole genome shotgun (WGS) entry which is preliminary data.</text>
</comment>
<accession>A0AA44WPI8</accession>
<organism evidence="1 2">
    <name type="scientific">Verticillium dahliae</name>
    <name type="common">Verticillium wilt</name>
    <dbReference type="NCBI Taxonomy" id="27337"/>
    <lineage>
        <taxon>Eukaryota</taxon>
        <taxon>Fungi</taxon>
        <taxon>Dikarya</taxon>
        <taxon>Ascomycota</taxon>
        <taxon>Pezizomycotina</taxon>
        <taxon>Sordariomycetes</taxon>
        <taxon>Hypocreomycetidae</taxon>
        <taxon>Glomerellales</taxon>
        <taxon>Plectosphaerellaceae</taxon>
        <taxon>Verticillium</taxon>
    </lineage>
</organism>
<evidence type="ECO:0000313" key="2">
    <source>
        <dbReference type="Proteomes" id="UP000236305"/>
    </source>
</evidence>
<dbReference type="AlphaFoldDB" id="A0AA44WPI8"/>
<gene>
    <name evidence="1" type="ORF">BJF96_g3571</name>
</gene>
<proteinExistence type="predicted"/>
<dbReference type="Proteomes" id="UP000236305">
    <property type="component" value="Unassembled WGS sequence"/>
</dbReference>
<sequence length="52" mass="5520">MIAAIAKGRVCAGKCKADLALNVCRTYHEVNGCSILGLQGRTTDPQCVDKRA</sequence>
<name>A0AA44WPI8_VERDA</name>
<evidence type="ECO:0000313" key="1">
    <source>
        <dbReference type="EMBL" id="PNH33228.1"/>
    </source>
</evidence>